<dbReference type="NCBIfam" id="NF047689">
    <property type="entry name" value="LIC10907_fam"/>
    <property type="match status" value="1"/>
</dbReference>
<dbReference type="RefSeq" id="WP_004460712.1">
    <property type="nucleotide sequence ID" value="NZ_AHON02000062.1"/>
</dbReference>
<feature type="coiled-coil region" evidence="1">
    <location>
        <begin position="77"/>
        <end position="111"/>
    </location>
</feature>
<evidence type="ECO:0000313" key="3">
    <source>
        <dbReference type="Proteomes" id="UP000006329"/>
    </source>
</evidence>
<organism evidence="2 3">
    <name type="scientific">Leptospira santarosai str. MOR084</name>
    <dbReference type="NCBI Taxonomy" id="1049984"/>
    <lineage>
        <taxon>Bacteria</taxon>
        <taxon>Pseudomonadati</taxon>
        <taxon>Spirochaetota</taxon>
        <taxon>Spirochaetia</taxon>
        <taxon>Leptospirales</taxon>
        <taxon>Leptospiraceae</taxon>
        <taxon>Leptospira</taxon>
    </lineage>
</organism>
<proteinExistence type="predicted"/>
<sequence length="115" mass="13890">MLLAQTEAIVLKWYDPSKLEDYLGSLPKFRNRLNLVIQYKNLREKVPRELRFAIVIQRLYLQKRILLRRNEWLTRELRSVFSEKIQLESELESLEKLLNETRNETINLIRSSTSE</sequence>
<evidence type="ECO:0000313" key="2">
    <source>
        <dbReference type="EMBL" id="EKO32915.1"/>
    </source>
</evidence>
<evidence type="ECO:0000256" key="1">
    <source>
        <dbReference type="SAM" id="Coils"/>
    </source>
</evidence>
<dbReference type="NCBIfam" id="NF047661">
    <property type="entry name" value="LIC_10907"/>
    <property type="match status" value="1"/>
</dbReference>
<name>A0A0E2BDD6_9LEPT</name>
<keyword evidence="1" id="KW-0175">Coiled coil</keyword>
<dbReference type="Proteomes" id="UP000006329">
    <property type="component" value="Unassembled WGS sequence"/>
</dbReference>
<reference evidence="2" key="1">
    <citation type="submission" date="2012-10" db="EMBL/GenBank/DDBJ databases">
        <authorList>
            <person name="Harkins D.M."/>
            <person name="Durkin A.S."/>
            <person name="Brinkac L.M."/>
            <person name="Haft D.H."/>
            <person name="Selengut J.D."/>
            <person name="Sanka R."/>
            <person name="DePew J."/>
            <person name="Purushe J."/>
            <person name="Matthias M.A."/>
            <person name="Vinetz J.M."/>
            <person name="Sutton G.G."/>
            <person name="Nierman W.C."/>
            <person name="Fouts D.E."/>
        </authorList>
    </citation>
    <scope>NUCLEOTIDE SEQUENCE [LARGE SCALE GENOMIC DNA]</scope>
    <source>
        <strain evidence="2">MOR084</strain>
    </source>
</reference>
<protein>
    <submittedName>
        <fullName evidence="2">Uncharacterized protein</fullName>
    </submittedName>
</protein>
<dbReference type="EMBL" id="AHON02000062">
    <property type="protein sequence ID" value="EKO32915.1"/>
    <property type="molecule type" value="Genomic_DNA"/>
</dbReference>
<comment type="caution">
    <text evidence="2">The sequence shown here is derived from an EMBL/GenBank/DDBJ whole genome shotgun (WGS) entry which is preliminary data.</text>
</comment>
<gene>
    <name evidence="2" type="ORF">LEP1GSC179_3912</name>
</gene>
<dbReference type="GeneID" id="29739500"/>
<dbReference type="AlphaFoldDB" id="A0A0E2BDD6"/>
<accession>A0A0E2BDD6</accession>
<keyword evidence="3" id="KW-1185">Reference proteome</keyword>